<dbReference type="SUPFAM" id="SSF51445">
    <property type="entry name" value="(Trans)glycosidases"/>
    <property type="match status" value="1"/>
</dbReference>
<dbReference type="AlphaFoldDB" id="F9D254"/>
<comment type="caution">
    <text evidence="8">The sequence shown here is derived from an EMBL/GenBank/DDBJ whole genome shotgun (WGS) entry which is preliminary data.</text>
</comment>
<dbReference type="Pfam" id="PF02836">
    <property type="entry name" value="Glyco_hydro_2_C"/>
    <property type="match status" value="1"/>
</dbReference>
<dbReference type="InterPro" id="IPR006103">
    <property type="entry name" value="Glyco_hydro_2_cat"/>
</dbReference>
<name>F9D254_PREDD</name>
<evidence type="ECO:0000256" key="1">
    <source>
        <dbReference type="ARBA" id="ARBA00001412"/>
    </source>
</evidence>
<dbReference type="STRING" id="908937.Prede_1059"/>
<comment type="catalytic activity">
    <reaction evidence="1">
        <text>Hydrolysis of terminal non-reducing beta-D-galactose residues in beta-D-galactosides.</text>
        <dbReference type="EC" id="3.2.1.23"/>
    </reaction>
</comment>
<dbReference type="eggNOG" id="COG3250">
    <property type="taxonomic scope" value="Bacteria"/>
</dbReference>
<proteinExistence type="inferred from homology"/>
<comment type="similarity">
    <text evidence="2">Belongs to the glycosyl hydrolase 2 family.</text>
</comment>
<dbReference type="PANTHER" id="PTHR46323">
    <property type="entry name" value="BETA-GALACTOSIDASE"/>
    <property type="match status" value="1"/>
</dbReference>
<organism evidence="8 9">
    <name type="scientific">Prevotella dentalis (strain ATCC 49559 / DSM 3688 / JCM 13448 / NCTC 12043 / ES 2772)</name>
    <name type="common">Mitsuokella dentalis</name>
    <dbReference type="NCBI Taxonomy" id="908937"/>
    <lineage>
        <taxon>Bacteria</taxon>
        <taxon>Pseudomonadati</taxon>
        <taxon>Bacteroidota</taxon>
        <taxon>Bacteroidia</taxon>
        <taxon>Bacteroidales</taxon>
        <taxon>Prevotellaceae</taxon>
        <taxon>Prevotella</taxon>
    </lineage>
</organism>
<dbReference type="EC" id="3.2.1.23" evidence="3"/>
<sequence>MKIFGPYGHALAYFAYFCGENKSESNETMTKGSIACRLLFFTLCVFTWPLAGVFAQSRIDLSGRWQSSLGDVTLPGSLLTNDKGDRPSMDTRWTGSLYDSSYYYNPYMARYRLQGQMKFPFFLTPNRHFVGNVTYTRRVAVPRNWKGQRVTLMLERPHIETTLTVNGRKVGHQTSLSVPHVYDVTAFVRPGHDNEIAVHVYNGIENVCVGQDSHSVTDQTQGNWNGLAGRLELQAHGREPIGAVRVYPDIHAQKAVVVVRTAARQLGFFLDGKAVKAMRQNDSTYILPMPGARLWSEFSPQLYRLTVTSRDDRRETTFGMREVSIRGRQFYMNDVPFWIRGTVENCNFPLTGYPPTDAVSWEHIFRKCKAYGLNTMRFHSYCPPEAAFEAADRVGFYLQPEGPSWPNHGVKLGRGMAIDTYLMDETRRMVEAYGNHPSFVMMAAGNEPAGDWVKWCNLWVDYWRQTDARRVYCGASVGGGWAWDDRSQYHVKGGARGLDWDRRAPQSIDDYAEDIRIPRNFKPTAAHPENTEPYVSHEQGQWCAFPDLEERAQYTGVYRAGNFDIFEDLLRHNGMGAQARRFLMASGKLQTLAYKYEMERNLRTADYAGFLLLGLNDYSGQGTALVGPLNVFWREKGYVDSAMWRQFCSPVVPLARFPRFVYTDADTLQVSVSLYNAAGHVLRNARCAYYVHDSRHKEYTHGLIAQGDMPLGKTPDLGNITFPLTGFARPMKLTLTVTVDERPLHDPTPADPPIDVRNSWDFWIYPSAPDACDAKNSSNVCCAKKAAFLPRNQGVLQKEVALGVEPFISDTLSAQALHVLQSGGTVLLTAAGKVRYGNDVKQTYLPVFWNTSWFKMRPPHTTGAVIDTRHPIFREFPTDDWPNLNWWELLNRAQVMNLAEFPPDYQPCIQPIDTWHVSRKLGMLVEANVLNGRLLMTTMDISTGLDHRVVARQMRRAILDYMRSPDFHPTITLAPEVITHLYEREAPPVNMFTKDSPDELKPKLGS</sequence>
<evidence type="ECO:0000259" key="7">
    <source>
        <dbReference type="Pfam" id="PF02837"/>
    </source>
</evidence>
<dbReference type="InterPro" id="IPR050347">
    <property type="entry name" value="Bact_Beta-galactosidase"/>
</dbReference>
<dbReference type="Proteomes" id="UP000007820">
    <property type="component" value="Unassembled WGS sequence"/>
</dbReference>
<dbReference type="EMBL" id="AFPW01000012">
    <property type="protein sequence ID" value="EGQ15872.1"/>
    <property type="molecule type" value="Genomic_DNA"/>
</dbReference>
<feature type="domain" description="Glycosyl hydrolases family 2 sugar binding" evidence="7">
    <location>
        <begin position="125"/>
        <end position="226"/>
    </location>
</feature>
<evidence type="ECO:0000256" key="5">
    <source>
        <dbReference type="ARBA" id="ARBA00023295"/>
    </source>
</evidence>
<feature type="domain" description="Glycoside hydrolase family 2 catalytic" evidence="6">
    <location>
        <begin position="323"/>
        <end position="470"/>
    </location>
</feature>
<evidence type="ECO:0000256" key="3">
    <source>
        <dbReference type="ARBA" id="ARBA00012756"/>
    </source>
</evidence>
<gene>
    <name evidence="8" type="ORF">HMPREF9136_0932</name>
</gene>
<dbReference type="SUPFAM" id="SSF49785">
    <property type="entry name" value="Galactose-binding domain-like"/>
    <property type="match status" value="1"/>
</dbReference>
<dbReference type="InterPro" id="IPR006104">
    <property type="entry name" value="Glyco_hydro_2_N"/>
</dbReference>
<protein>
    <recommendedName>
        <fullName evidence="3">beta-galactosidase</fullName>
        <ecNumber evidence="3">3.2.1.23</ecNumber>
    </recommendedName>
</protein>
<dbReference type="InterPro" id="IPR036156">
    <property type="entry name" value="Beta-gal/glucu_dom_sf"/>
</dbReference>
<reference evidence="8 9" key="1">
    <citation type="submission" date="2011-04" db="EMBL/GenBank/DDBJ databases">
        <authorList>
            <person name="Muzny D."/>
            <person name="Qin X."/>
            <person name="Deng J."/>
            <person name="Jiang H."/>
            <person name="Liu Y."/>
            <person name="Qu J."/>
            <person name="Song X.-Z."/>
            <person name="Zhang L."/>
            <person name="Thornton R."/>
            <person name="Coyle M."/>
            <person name="Francisco L."/>
            <person name="Jackson L."/>
            <person name="Javaid M."/>
            <person name="Korchina V."/>
            <person name="Kovar C."/>
            <person name="Mata R."/>
            <person name="Mathew T."/>
            <person name="Ngo R."/>
            <person name="Nguyen L."/>
            <person name="Nguyen N."/>
            <person name="Okwuonu G."/>
            <person name="Ongeri F."/>
            <person name="Pham C."/>
            <person name="Simmons D."/>
            <person name="Wilczek-Boney K."/>
            <person name="Hale W."/>
            <person name="Jakkamsetti A."/>
            <person name="Pham P."/>
            <person name="Ruth R."/>
            <person name="San Lucas F."/>
            <person name="Warren J."/>
            <person name="Zhang J."/>
            <person name="Zhao Z."/>
            <person name="Zhou C."/>
            <person name="Zhu D."/>
            <person name="Lee S."/>
            <person name="Bess C."/>
            <person name="Blankenburg K."/>
            <person name="Forbes L."/>
            <person name="Fu Q."/>
            <person name="Gubbala S."/>
            <person name="Hirani K."/>
            <person name="Jayaseelan J.C."/>
            <person name="Lara F."/>
            <person name="Munidasa M."/>
            <person name="Palculict T."/>
            <person name="Patil S."/>
            <person name="Pu L.-L."/>
            <person name="Saada N."/>
            <person name="Tang L."/>
            <person name="Weissenberger G."/>
            <person name="Zhu Y."/>
            <person name="Hemphill L."/>
            <person name="Shang Y."/>
            <person name="Youmans B."/>
            <person name="Ayvaz T."/>
            <person name="Ross M."/>
            <person name="Santibanez J."/>
            <person name="Aqrawi P."/>
            <person name="Gross S."/>
            <person name="Joshi V."/>
            <person name="Fowler G."/>
            <person name="Nazareth L."/>
            <person name="Reid J."/>
            <person name="Worley K."/>
            <person name="Petrosino J."/>
            <person name="Highlander S."/>
            <person name="Gibbs R."/>
        </authorList>
    </citation>
    <scope>NUCLEOTIDE SEQUENCE [LARGE SCALE GENOMIC DNA]</scope>
    <source>
        <strain evidence="8 9">DSM 3688</strain>
    </source>
</reference>
<dbReference type="Gene3D" id="2.60.120.260">
    <property type="entry name" value="Galactose-binding domain-like"/>
    <property type="match status" value="1"/>
</dbReference>
<keyword evidence="4 8" id="KW-0378">Hydrolase</keyword>
<dbReference type="Gene3D" id="3.20.20.80">
    <property type="entry name" value="Glycosidases"/>
    <property type="match status" value="1"/>
</dbReference>
<accession>F9D254</accession>
<dbReference type="PANTHER" id="PTHR46323:SF2">
    <property type="entry name" value="BETA-GALACTOSIDASE"/>
    <property type="match status" value="1"/>
</dbReference>
<evidence type="ECO:0000256" key="2">
    <source>
        <dbReference type="ARBA" id="ARBA00007401"/>
    </source>
</evidence>
<evidence type="ECO:0000313" key="8">
    <source>
        <dbReference type="EMBL" id="EGQ15872.1"/>
    </source>
</evidence>
<dbReference type="InterPro" id="IPR017853">
    <property type="entry name" value="GH"/>
</dbReference>
<evidence type="ECO:0000256" key="4">
    <source>
        <dbReference type="ARBA" id="ARBA00022801"/>
    </source>
</evidence>
<dbReference type="GO" id="GO:0004565">
    <property type="term" value="F:beta-galactosidase activity"/>
    <property type="evidence" value="ECO:0007669"/>
    <property type="project" value="UniProtKB-EC"/>
</dbReference>
<evidence type="ECO:0000259" key="6">
    <source>
        <dbReference type="Pfam" id="PF02836"/>
    </source>
</evidence>
<dbReference type="GO" id="GO:0005990">
    <property type="term" value="P:lactose catabolic process"/>
    <property type="evidence" value="ECO:0007669"/>
    <property type="project" value="TreeGrafter"/>
</dbReference>
<evidence type="ECO:0000313" key="9">
    <source>
        <dbReference type="Proteomes" id="UP000007820"/>
    </source>
</evidence>
<keyword evidence="5 8" id="KW-0326">Glycosidase</keyword>
<dbReference type="GO" id="GO:0009341">
    <property type="term" value="C:beta-galactosidase complex"/>
    <property type="evidence" value="ECO:0007669"/>
    <property type="project" value="TreeGrafter"/>
</dbReference>
<dbReference type="InterPro" id="IPR008979">
    <property type="entry name" value="Galactose-bd-like_sf"/>
</dbReference>
<dbReference type="SUPFAM" id="SSF49303">
    <property type="entry name" value="beta-Galactosidase/glucuronidase domain"/>
    <property type="match status" value="1"/>
</dbReference>
<dbReference type="Pfam" id="PF02837">
    <property type="entry name" value="Glyco_hydro_2_N"/>
    <property type="match status" value="1"/>
</dbReference>